<dbReference type="AlphaFoldDB" id="A0AAV8W9J0"/>
<dbReference type="EMBL" id="JANEYG010000005">
    <property type="protein sequence ID" value="KAJ8923236.1"/>
    <property type="molecule type" value="Genomic_DNA"/>
</dbReference>
<feature type="compositionally biased region" description="Basic residues" evidence="1">
    <location>
        <begin position="192"/>
        <end position="214"/>
    </location>
</feature>
<feature type="compositionally biased region" description="Basic residues" evidence="1">
    <location>
        <begin position="302"/>
        <end position="335"/>
    </location>
</feature>
<evidence type="ECO:0008006" key="5">
    <source>
        <dbReference type="Google" id="ProtNLM"/>
    </source>
</evidence>
<proteinExistence type="predicted"/>
<evidence type="ECO:0000256" key="2">
    <source>
        <dbReference type="SAM" id="SignalP"/>
    </source>
</evidence>
<comment type="caution">
    <text evidence="3">The sequence shown here is derived from an EMBL/GenBank/DDBJ whole genome shotgun (WGS) entry which is preliminary data.</text>
</comment>
<feature type="compositionally biased region" description="Basic residues" evidence="1">
    <location>
        <begin position="254"/>
        <end position="266"/>
    </location>
</feature>
<dbReference type="Proteomes" id="UP001159042">
    <property type="component" value="Unassembled WGS sequence"/>
</dbReference>
<reference evidence="3 4" key="1">
    <citation type="journal article" date="2023" name="Insect Mol. Biol.">
        <title>Genome sequencing provides insights into the evolution of gene families encoding plant cell wall-degrading enzymes in longhorned beetles.</title>
        <authorList>
            <person name="Shin N.R."/>
            <person name="Okamura Y."/>
            <person name="Kirsch R."/>
            <person name="Pauchet Y."/>
        </authorList>
    </citation>
    <scope>NUCLEOTIDE SEQUENCE [LARGE SCALE GENOMIC DNA]</scope>
    <source>
        <strain evidence="3">EAD_L_NR</strain>
    </source>
</reference>
<evidence type="ECO:0000256" key="1">
    <source>
        <dbReference type="SAM" id="MobiDB-lite"/>
    </source>
</evidence>
<name>A0AAV8W9J0_9CUCU</name>
<gene>
    <name evidence="3" type="ORF">NQ315_001792</name>
</gene>
<feature type="signal peptide" evidence="2">
    <location>
        <begin position="1"/>
        <end position="19"/>
    </location>
</feature>
<feature type="chain" id="PRO_5043496742" description="Histidine-rich glycoprotein-like" evidence="2">
    <location>
        <begin position="20"/>
        <end position="349"/>
    </location>
</feature>
<dbReference type="InterPro" id="IPR002395">
    <property type="entry name" value="Kininogen"/>
</dbReference>
<feature type="compositionally biased region" description="Basic residues" evidence="1">
    <location>
        <begin position="224"/>
        <end position="246"/>
    </location>
</feature>
<organism evidence="3 4">
    <name type="scientific">Exocentrus adspersus</name>
    <dbReference type="NCBI Taxonomy" id="1586481"/>
    <lineage>
        <taxon>Eukaryota</taxon>
        <taxon>Metazoa</taxon>
        <taxon>Ecdysozoa</taxon>
        <taxon>Arthropoda</taxon>
        <taxon>Hexapoda</taxon>
        <taxon>Insecta</taxon>
        <taxon>Pterygota</taxon>
        <taxon>Neoptera</taxon>
        <taxon>Endopterygota</taxon>
        <taxon>Coleoptera</taxon>
        <taxon>Polyphaga</taxon>
        <taxon>Cucujiformia</taxon>
        <taxon>Chrysomeloidea</taxon>
        <taxon>Cerambycidae</taxon>
        <taxon>Lamiinae</taxon>
        <taxon>Acanthocinini</taxon>
        <taxon>Exocentrus</taxon>
    </lineage>
</organism>
<protein>
    <recommendedName>
        <fullName evidence="5">Histidine-rich glycoprotein-like</fullName>
    </recommendedName>
</protein>
<keyword evidence="4" id="KW-1185">Reference proteome</keyword>
<evidence type="ECO:0000313" key="4">
    <source>
        <dbReference type="Proteomes" id="UP001159042"/>
    </source>
</evidence>
<evidence type="ECO:0000313" key="3">
    <source>
        <dbReference type="EMBL" id="KAJ8923236.1"/>
    </source>
</evidence>
<accession>A0AAV8W9J0</accession>
<feature type="compositionally biased region" description="Basic residues" evidence="1">
    <location>
        <begin position="274"/>
        <end position="294"/>
    </location>
</feature>
<dbReference type="PRINTS" id="PR00334">
    <property type="entry name" value="KININOGEN"/>
</dbReference>
<feature type="region of interest" description="Disordered" evidence="1">
    <location>
        <begin position="184"/>
        <end position="338"/>
    </location>
</feature>
<keyword evidence="2" id="KW-0732">Signal</keyword>
<sequence>MGAWIVACVLLAAFMIASAKSRHRIPDVIVGRREKTVTSRPLTFSNAYEDEDLVVETTTELYKALAPFKASKPLYDDVVVYPVKMIQPLSYNFDHTAINNQLKYEPSVTAYNINTQLKGIDSAPVSQESNPIKGTDNEGQGFSETVAYLKPLNFQESRDGHFDLGGEEGKKKHKEVHYHQHKHVHEHDHKQEHHHKHNQDHKHEHKHGHKHNAKHDHDHWAKHEHQHKNEHKHKHENKHQHHHQAHHDHEHKQEHKHGHLHHQKHEHHQDHKHEHQHKNEHHHSHHGEHHHGHKHEHEEHGKHHHHHHSENKHHHEHKHHGHHQHQHEEKHKHKHEQQAHKIYIKKYHH</sequence>